<evidence type="ECO:0000256" key="3">
    <source>
        <dbReference type="ARBA" id="ARBA00022598"/>
    </source>
</evidence>
<dbReference type="InterPro" id="IPR042099">
    <property type="entry name" value="ANL_N_sf"/>
</dbReference>
<evidence type="ECO:0000256" key="2">
    <source>
        <dbReference type="ARBA" id="ARBA00013275"/>
    </source>
</evidence>
<dbReference type="AlphaFoldDB" id="A0A6F9EF65"/>
<dbReference type="Pfam" id="PF00501">
    <property type="entry name" value="AMP-binding"/>
    <property type="match status" value="1"/>
</dbReference>
<feature type="domain" description="Acetyl-coenzyme A synthetase N-terminal" evidence="9">
    <location>
        <begin position="41"/>
        <end position="96"/>
    </location>
</feature>
<dbReference type="InterPro" id="IPR045851">
    <property type="entry name" value="AMP-bd_C_sf"/>
</dbReference>
<keyword evidence="4" id="KW-0547">Nucleotide-binding</keyword>
<dbReference type="EC" id="6.2.1.1" evidence="2"/>
<keyword evidence="3 10" id="KW-0436">Ligase</keyword>
<dbReference type="Proteomes" id="UP000502196">
    <property type="component" value="Chromosome"/>
</dbReference>
<keyword evidence="6" id="KW-0007">Acetylation</keyword>
<dbReference type="GO" id="GO:0003987">
    <property type="term" value="F:acetate-CoA ligase activity"/>
    <property type="evidence" value="ECO:0007669"/>
    <property type="project" value="UniProtKB-EC"/>
</dbReference>
<protein>
    <recommendedName>
        <fullName evidence="2">acetate--CoA ligase</fullName>
        <ecNumber evidence="2">6.2.1.1</ecNumber>
    </recommendedName>
</protein>
<accession>A0A6F9EF65</accession>
<dbReference type="GO" id="GO:0005524">
    <property type="term" value="F:ATP binding"/>
    <property type="evidence" value="ECO:0007669"/>
    <property type="project" value="UniProtKB-KW"/>
</dbReference>
<dbReference type="Pfam" id="PF16177">
    <property type="entry name" value="ACAS_N"/>
    <property type="match status" value="1"/>
</dbReference>
<evidence type="ECO:0000313" key="10">
    <source>
        <dbReference type="EMBL" id="CAB3394971.1"/>
    </source>
</evidence>
<dbReference type="EMBL" id="LR792683">
    <property type="protein sequence ID" value="CAB3394971.1"/>
    <property type="molecule type" value="Genomic_DNA"/>
</dbReference>
<evidence type="ECO:0000256" key="5">
    <source>
        <dbReference type="ARBA" id="ARBA00022840"/>
    </source>
</evidence>
<dbReference type="InterPro" id="IPR032387">
    <property type="entry name" value="ACAS_N"/>
</dbReference>
<dbReference type="Pfam" id="PF13193">
    <property type="entry name" value="AMP-binding_C"/>
    <property type="match status" value="1"/>
</dbReference>
<dbReference type="InterPro" id="IPR000873">
    <property type="entry name" value="AMP-dep_synth/lig_dom"/>
</dbReference>
<feature type="domain" description="AMP-dependent synthetase/ligase" evidence="7">
    <location>
        <begin position="107"/>
        <end position="497"/>
    </location>
</feature>
<evidence type="ECO:0000256" key="4">
    <source>
        <dbReference type="ARBA" id="ARBA00022741"/>
    </source>
</evidence>
<dbReference type="GO" id="GO:0006085">
    <property type="term" value="P:acetyl-CoA biosynthetic process"/>
    <property type="evidence" value="ECO:0007669"/>
    <property type="project" value="TreeGrafter"/>
</dbReference>
<dbReference type="PROSITE" id="PS00455">
    <property type="entry name" value="AMP_BINDING"/>
    <property type="match status" value="1"/>
</dbReference>
<evidence type="ECO:0000256" key="1">
    <source>
        <dbReference type="ARBA" id="ARBA00006432"/>
    </source>
</evidence>
<proteinExistence type="inferred from homology"/>
<reference evidence="10 11" key="1">
    <citation type="submission" date="2020-04" db="EMBL/GenBank/DDBJ databases">
        <authorList>
            <person name="Hogendoorn C."/>
        </authorList>
    </citation>
    <scope>NUCLEOTIDE SEQUENCE [LARGE SCALE GENOMIC DNA]</scope>
    <source>
        <strain evidence="10">COOX1</strain>
    </source>
</reference>
<evidence type="ECO:0000259" key="9">
    <source>
        <dbReference type="Pfam" id="PF16177"/>
    </source>
</evidence>
<feature type="domain" description="AMP-binding enzyme C-terminal" evidence="8">
    <location>
        <begin position="550"/>
        <end position="628"/>
    </location>
</feature>
<dbReference type="PANTHER" id="PTHR24095">
    <property type="entry name" value="ACETYL-COENZYME A SYNTHETASE"/>
    <property type="match status" value="1"/>
</dbReference>
<dbReference type="Gene3D" id="3.40.50.12780">
    <property type="entry name" value="N-terminal domain of ligase-like"/>
    <property type="match status" value="1"/>
</dbReference>
<dbReference type="Gene3D" id="3.30.300.30">
    <property type="match status" value="1"/>
</dbReference>
<dbReference type="InterPro" id="IPR020845">
    <property type="entry name" value="AMP-binding_CS"/>
</dbReference>
<comment type="similarity">
    <text evidence="1">Belongs to the ATP-dependent AMP-binding enzyme family.</text>
</comment>
<evidence type="ECO:0000259" key="7">
    <source>
        <dbReference type="Pfam" id="PF00501"/>
    </source>
</evidence>
<organism evidence="10 11">
    <name type="scientific">Kyrpidia spormannii</name>
    <dbReference type="NCBI Taxonomy" id="2055160"/>
    <lineage>
        <taxon>Bacteria</taxon>
        <taxon>Bacillati</taxon>
        <taxon>Bacillota</taxon>
        <taxon>Bacilli</taxon>
        <taxon>Bacillales</taxon>
        <taxon>Alicyclobacillaceae</taxon>
        <taxon>Kyrpidia</taxon>
    </lineage>
</organism>
<evidence type="ECO:0000313" key="11">
    <source>
        <dbReference type="Proteomes" id="UP000502196"/>
    </source>
</evidence>
<dbReference type="InterPro" id="IPR025110">
    <property type="entry name" value="AMP-bd_C"/>
</dbReference>
<gene>
    <name evidence="10" type="primary">acsA</name>
    <name evidence="10" type="ORF">COOX1_2676</name>
</gene>
<dbReference type="RefSeq" id="WP_232059719.1">
    <property type="nucleotide sequence ID" value="NZ_CP047972.1"/>
</dbReference>
<dbReference type="SUPFAM" id="SSF56801">
    <property type="entry name" value="Acetyl-CoA synthetase-like"/>
    <property type="match status" value="1"/>
</dbReference>
<sequence length="660" mass="72687">MSDGRGTGRQDPAIWKPEEAERKRTRLWFFMRRVGVSSLNELREGAARDPAWFWREVADDLRWPWFEPYGQVLDVSRGSAWAKWFVGGKTNAAAACVDRHVGTEKDREKALIWEGEDGSSLQWTYEELADRVGRWAAVFHRLGVGKGDVVGVYLPMLPDTAAVLLACAKVGAIFTPVFSGYGAEAVRSRLADSGAKILITADGFYRRGKVVAMLSEATRAVEGLDHLRHVVVVSRVGAGPEADGGRGEEPGRARLLAADRLLREVSAEVATEVLDSETPLMIIYTSGTTGKPKGAVHTHVGFCLKAAQDLAHCFDLRDTDTLFWFTDMGWMMGPWAVFGGFALGATVLLYDGAPDYPSPDRLWRLVERHRVTHLGLSPTVIRSLMTQGDHWVERVDRSSLRVLGSTGEPWNPDPYMWFFDKVGEKRCPIINYSGGTEISGGILGCFVGEPIAPCSFAGPIPGMHAAVLDEEGRSVERGQVGELCILGPWVGMTRGFWNDPERYEQTYWSRVPGIWFHGDWVRIDEHGYWYIEGRSDDTLKVAGKRIGPAEIESVLVAHPAVAEAAAIGVPHAVKGEGIVGLVRLAPGAAPSEELRTELRDWVAGFLGKALRPEEIRFVRDLPKTRSGKIVRRVIKAKLLGLNPGDLSSLENPEALEALTE</sequence>
<evidence type="ECO:0000259" key="8">
    <source>
        <dbReference type="Pfam" id="PF13193"/>
    </source>
</evidence>
<keyword evidence="5" id="KW-0067">ATP-binding</keyword>
<name>A0A6F9EF65_9BACL</name>
<evidence type="ECO:0000256" key="6">
    <source>
        <dbReference type="ARBA" id="ARBA00022990"/>
    </source>
</evidence>
<dbReference type="PANTHER" id="PTHR24095:SF14">
    <property type="entry name" value="ACETYL-COENZYME A SYNTHETASE 1"/>
    <property type="match status" value="1"/>
</dbReference>